<evidence type="ECO:0000256" key="1">
    <source>
        <dbReference type="SAM" id="MobiDB-lite"/>
    </source>
</evidence>
<proteinExistence type="predicted"/>
<protein>
    <submittedName>
        <fullName evidence="2">Uncharacterized protein</fullName>
    </submittedName>
</protein>
<dbReference type="EMBL" id="VSSQ01056358">
    <property type="protein sequence ID" value="MPN10208.1"/>
    <property type="molecule type" value="Genomic_DNA"/>
</dbReference>
<name>A0A645F760_9ZZZZ</name>
<reference evidence="2" key="1">
    <citation type="submission" date="2019-08" db="EMBL/GenBank/DDBJ databases">
        <authorList>
            <person name="Kucharzyk K."/>
            <person name="Murdoch R.W."/>
            <person name="Higgins S."/>
            <person name="Loffler F."/>
        </authorList>
    </citation>
    <scope>NUCLEOTIDE SEQUENCE</scope>
</reference>
<dbReference type="AlphaFoldDB" id="A0A645F760"/>
<feature type="region of interest" description="Disordered" evidence="1">
    <location>
        <begin position="1"/>
        <end position="35"/>
    </location>
</feature>
<organism evidence="2">
    <name type="scientific">bioreactor metagenome</name>
    <dbReference type="NCBI Taxonomy" id="1076179"/>
    <lineage>
        <taxon>unclassified sequences</taxon>
        <taxon>metagenomes</taxon>
        <taxon>ecological metagenomes</taxon>
    </lineage>
</organism>
<accession>A0A645F760</accession>
<evidence type="ECO:0000313" key="2">
    <source>
        <dbReference type="EMBL" id="MPN10208.1"/>
    </source>
</evidence>
<sequence>MIHRTGNRAHAAGNGCALKGGARRGGAADAARSVGQREFTVCADVQ</sequence>
<gene>
    <name evidence="2" type="ORF">SDC9_157503</name>
</gene>
<feature type="compositionally biased region" description="Low complexity" evidence="1">
    <location>
        <begin position="15"/>
        <end position="34"/>
    </location>
</feature>
<comment type="caution">
    <text evidence="2">The sequence shown here is derived from an EMBL/GenBank/DDBJ whole genome shotgun (WGS) entry which is preliminary data.</text>
</comment>